<evidence type="ECO:0000313" key="6">
    <source>
        <dbReference type="Proteomes" id="UP000594195"/>
    </source>
</evidence>
<evidence type="ECO:0000313" key="5">
    <source>
        <dbReference type="EMBL" id="QOW10071.1"/>
    </source>
</evidence>
<keyword evidence="1" id="KW-0229">DNA integration</keyword>
<dbReference type="InterPro" id="IPR010998">
    <property type="entry name" value="Integrase_recombinase_N"/>
</dbReference>
<organism evidence="5 6">
    <name type="scientific">Kaistella flava</name>
    <name type="common">ex Peng et al. 2021</name>
    <dbReference type="NCBI Taxonomy" id="2038776"/>
    <lineage>
        <taxon>Bacteria</taxon>
        <taxon>Pseudomonadati</taxon>
        <taxon>Bacteroidota</taxon>
        <taxon>Flavobacteriia</taxon>
        <taxon>Flavobacteriales</taxon>
        <taxon>Weeksellaceae</taxon>
        <taxon>Chryseobacterium group</taxon>
        <taxon>Kaistella</taxon>
    </lineage>
</organism>
<proteinExistence type="predicted"/>
<accession>A0A7M2Y7E2</accession>
<dbReference type="AlphaFoldDB" id="A0A7M2Y7E2"/>
<dbReference type="GO" id="GO:0003677">
    <property type="term" value="F:DNA binding"/>
    <property type="evidence" value="ECO:0007669"/>
    <property type="project" value="UniProtKB-UniRule"/>
</dbReference>
<reference evidence="5 6" key="1">
    <citation type="submission" date="2019-05" db="EMBL/GenBank/DDBJ databases">
        <title>Chryseobacterium sp. isolated from King George Island, maritime Antarctica.</title>
        <authorList>
            <person name="Peng X."/>
        </authorList>
    </citation>
    <scope>NUCLEOTIDE SEQUENCE [LARGE SCALE GENOMIC DNA]</scope>
    <source>
        <strain evidence="5 6">7-3A</strain>
    </source>
</reference>
<dbReference type="InterPro" id="IPR044068">
    <property type="entry name" value="CB"/>
</dbReference>
<dbReference type="Gene3D" id="1.10.150.130">
    <property type="match status" value="1"/>
</dbReference>
<gene>
    <name evidence="5" type="ORF">Q73A0000_06705</name>
</gene>
<evidence type="ECO:0000256" key="1">
    <source>
        <dbReference type="ARBA" id="ARBA00022908"/>
    </source>
</evidence>
<evidence type="ECO:0000256" key="3">
    <source>
        <dbReference type="PROSITE-ProRule" id="PRU01248"/>
    </source>
</evidence>
<name>A0A7M2Y7E2_9FLAO</name>
<dbReference type="GO" id="GO:0015074">
    <property type="term" value="P:DNA integration"/>
    <property type="evidence" value="ECO:0007669"/>
    <property type="project" value="UniProtKB-KW"/>
</dbReference>
<evidence type="ECO:0000256" key="2">
    <source>
        <dbReference type="ARBA" id="ARBA00023125"/>
    </source>
</evidence>
<dbReference type="KEGG" id="kfa:Q73A0000_06705"/>
<dbReference type="RefSeq" id="WP_193813305.1">
    <property type="nucleotide sequence ID" value="NZ_CP040442.1"/>
</dbReference>
<protein>
    <recommendedName>
        <fullName evidence="4">Core-binding (CB) domain-containing protein</fullName>
    </recommendedName>
</protein>
<dbReference type="Proteomes" id="UP000594195">
    <property type="component" value="Chromosome"/>
</dbReference>
<dbReference type="PROSITE" id="PS51900">
    <property type="entry name" value="CB"/>
    <property type="match status" value="1"/>
</dbReference>
<dbReference type="EMBL" id="CP040442">
    <property type="protein sequence ID" value="QOW10071.1"/>
    <property type="molecule type" value="Genomic_DNA"/>
</dbReference>
<evidence type="ECO:0000259" key="4">
    <source>
        <dbReference type="PROSITE" id="PS51900"/>
    </source>
</evidence>
<keyword evidence="6" id="KW-1185">Reference proteome</keyword>
<feature type="domain" description="Core-binding (CB)" evidence="4">
    <location>
        <begin position="1"/>
        <end position="86"/>
    </location>
</feature>
<keyword evidence="2 3" id="KW-0238">DNA-binding</keyword>
<sequence length="97" mass="11500">MEDLYIFRKELQNLGYCETVVNTYPKEIKRFLNYSKKEKISITSEDVLNYFEVLKTTKSRVTKMDLSQSAIAGKMRSIRMYFDYLQRTGAIKRVPIN</sequence>